<dbReference type="PANTHER" id="PTHR32385">
    <property type="entry name" value="MANNOSYL PHOSPHORYLINOSITOL CERAMIDE SYNTHASE"/>
    <property type="match status" value="1"/>
</dbReference>
<gene>
    <name evidence="2" type="ORF">GCM10025791_13580</name>
</gene>
<dbReference type="GO" id="GO:0051999">
    <property type="term" value="P:mannosyl-inositol phosphorylceramide biosynthetic process"/>
    <property type="evidence" value="ECO:0007669"/>
    <property type="project" value="TreeGrafter"/>
</dbReference>
<evidence type="ECO:0000313" key="2">
    <source>
        <dbReference type="EMBL" id="GAA4937123.1"/>
    </source>
</evidence>
<keyword evidence="1" id="KW-0808">Transferase</keyword>
<proteinExistence type="predicted"/>
<dbReference type="Proteomes" id="UP001409585">
    <property type="component" value="Unassembled WGS sequence"/>
</dbReference>
<dbReference type="GO" id="GO:0016020">
    <property type="term" value="C:membrane"/>
    <property type="evidence" value="ECO:0007669"/>
    <property type="project" value="GOC"/>
</dbReference>
<dbReference type="EMBL" id="BAABLX010000007">
    <property type="protein sequence ID" value="GAA4937123.1"/>
    <property type="molecule type" value="Genomic_DNA"/>
</dbReference>
<dbReference type="GO" id="GO:0000030">
    <property type="term" value="F:mannosyltransferase activity"/>
    <property type="evidence" value="ECO:0007669"/>
    <property type="project" value="TreeGrafter"/>
</dbReference>
<dbReference type="PANTHER" id="PTHR32385:SF15">
    <property type="entry name" value="INOSITOL PHOSPHOCERAMIDE MANNOSYLTRANSFERASE 1"/>
    <property type="match status" value="1"/>
</dbReference>
<name>A0AAV3U0R6_9ALTE</name>
<evidence type="ECO:0000313" key="3">
    <source>
        <dbReference type="Proteomes" id="UP001409585"/>
    </source>
</evidence>
<comment type="caution">
    <text evidence="2">The sequence shown here is derived from an EMBL/GenBank/DDBJ whole genome shotgun (WGS) entry which is preliminary data.</text>
</comment>
<dbReference type="Gene3D" id="3.90.550.20">
    <property type="match status" value="1"/>
</dbReference>
<dbReference type="Pfam" id="PF04488">
    <property type="entry name" value="Gly_transf_sug"/>
    <property type="match status" value="1"/>
</dbReference>
<evidence type="ECO:0000256" key="1">
    <source>
        <dbReference type="ARBA" id="ARBA00022679"/>
    </source>
</evidence>
<dbReference type="InterPro" id="IPR029044">
    <property type="entry name" value="Nucleotide-diphossugar_trans"/>
</dbReference>
<protein>
    <submittedName>
        <fullName evidence="2">Uncharacterized protein</fullName>
    </submittedName>
</protein>
<organism evidence="2 3">
    <name type="scientific">Halioxenophilus aromaticivorans</name>
    <dbReference type="NCBI Taxonomy" id="1306992"/>
    <lineage>
        <taxon>Bacteria</taxon>
        <taxon>Pseudomonadati</taxon>
        <taxon>Pseudomonadota</taxon>
        <taxon>Gammaproteobacteria</taxon>
        <taxon>Alteromonadales</taxon>
        <taxon>Alteromonadaceae</taxon>
        <taxon>Halioxenophilus</taxon>
    </lineage>
</organism>
<keyword evidence="3" id="KW-1185">Reference proteome</keyword>
<dbReference type="InterPro" id="IPR007577">
    <property type="entry name" value="GlycoTrfase_DXD_sugar-bd_CS"/>
</dbReference>
<dbReference type="AlphaFoldDB" id="A0AAV3U0R6"/>
<accession>A0AAV3U0R6</accession>
<reference evidence="3" key="1">
    <citation type="journal article" date="2019" name="Int. J. Syst. Evol. Microbiol.">
        <title>The Global Catalogue of Microorganisms (GCM) 10K type strain sequencing project: providing services to taxonomists for standard genome sequencing and annotation.</title>
        <authorList>
            <consortium name="The Broad Institute Genomics Platform"/>
            <consortium name="The Broad Institute Genome Sequencing Center for Infectious Disease"/>
            <person name="Wu L."/>
            <person name="Ma J."/>
        </authorList>
    </citation>
    <scope>NUCLEOTIDE SEQUENCE [LARGE SCALE GENOMIC DNA]</scope>
    <source>
        <strain evidence="3">JCM 19134</strain>
    </source>
</reference>
<dbReference type="InterPro" id="IPR051706">
    <property type="entry name" value="Glycosyltransferase_domain"/>
</dbReference>
<sequence>MLELTSSWHVVNPGYGYTLFSYDSAREFIYSNYGERELRVFDSAKFPAMMSDIFRVAYCYASGGVYVDAGTMAVKCLDSLLQKNNDLLLMRKWHGAVWNGFIVSRKGSHSLGVVWEKIIANVENRVSENIWSLTGPGVFTDTDLSDASIIDQLSLKEYFDIVNDLQHKKEAHWSNLQKGTSIYR</sequence>
<dbReference type="SUPFAM" id="SSF53448">
    <property type="entry name" value="Nucleotide-diphospho-sugar transferases"/>
    <property type="match status" value="1"/>
</dbReference>